<dbReference type="Proteomes" id="UP000634136">
    <property type="component" value="Unassembled WGS sequence"/>
</dbReference>
<organism evidence="1 2">
    <name type="scientific">Senna tora</name>
    <dbReference type="NCBI Taxonomy" id="362788"/>
    <lineage>
        <taxon>Eukaryota</taxon>
        <taxon>Viridiplantae</taxon>
        <taxon>Streptophyta</taxon>
        <taxon>Embryophyta</taxon>
        <taxon>Tracheophyta</taxon>
        <taxon>Spermatophyta</taxon>
        <taxon>Magnoliopsida</taxon>
        <taxon>eudicotyledons</taxon>
        <taxon>Gunneridae</taxon>
        <taxon>Pentapetalae</taxon>
        <taxon>rosids</taxon>
        <taxon>fabids</taxon>
        <taxon>Fabales</taxon>
        <taxon>Fabaceae</taxon>
        <taxon>Caesalpinioideae</taxon>
        <taxon>Cassia clade</taxon>
        <taxon>Senna</taxon>
    </lineage>
</organism>
<keyword evidence="2" id="KW-1185">Reference proteome</keyword>
<name>A0A834TT95_9FABA</name>
<evidence type="ECO:0000313" key="1">
    <source>
        <dbReference type="EMBL" id="KAF7823544.1"/>
    </source>
</evidence>
<protein>
    <submittedName>
        <fullName evidence="1">Uncharacterized protein</fullName>
    </submittedName>
</protein>
<proteinExistence type="predicted"/>
<gene>
    <name evidence="1" type="ORF">G2W53_021688</name>
</gene>
<comment type="caution">
    <text evidence="1">The sequence shown here is derived from an EMBL/GenBank/DDBJ whole genome shotgun (WGS) entry which is preliminary data.</text>
</comment>
<accession>A0A834TT95</accession>
<reference evidence="1" key="1">
    <citation type="submission" date="2020-09" db="EMBL/GenBank/DDBJ databases">
        <title>Genome-Enabled Discovery of Anthraquinone Biosynthesis in Senna tora.</title>
        <authorList>
            <person name="Kang S.-H."/>
            <person name="Pandey R.P."/>
            <person name="Lee C.-M."/>
            <person name="Sim J.-S."/>
            <person name="Jeong J.-T."/>
            <person name="Choi B.-S."/>
            <person name="Jung M."/>
            <person name="Ginzburg D."/>
            <person name="Zhao K."/>
            <person name="Won S.Y."/>
            <person name="Oh T.-J."/>
            <person name="Yu Y."/>
            <person name="Kim N.-H."/>
            <person name="Lee O.R."/>
            <person name="Lee T.-H."/>
            <person name="Bashyal P."/>
            <person name="Kim T.-S."/>
            <person name="Lee W.-H."/>
            <person name="Kawkins C."/>
            <person name="Kim C.-K."/>
            <person name="Kim J.S."/>
            <person name="Ahn B.O."/>
            <person name="Rhee S.Y."/>
            <person name="Sohng J.K."/>
        </authorList>
    </citation>
    <scope>NUCLEOTIDE SEQUENCE</scope>
    <source>
        <tissue evidence="1">Leaf</tissue>
    </source>
</reference>
<sequence>MLVGESVGELKSFKKYCPTTCYTLFGSFSPYSLFDSSHLAFLDSQCQSPLPSIEATDISMPHFVSSNKPGGLVSISAGKGLHEEEECLRRLAEDDSKIMLQSVPEGEYEWYSFELDLRSMQNLSNPDEKSTLMTFKDLIDLWDACSTPTEYESFHIASICDDEELQPTVAASYSGEELVSGKCDLAPNSRLLSLQECIARGKQCDHAIQALPEELADDQSFMHMANSIEYELGSFYQVVAQREDEKLWRVLTLLKRSSPMASSFVGTKIELDSPINWELYKGSPLLVLIPTIPLQRRKQSPKLKVSQTRGLRR</sequence>
<evidence type="ECO:0000313" key="2">
    <source>
        <dbReference type="Proteomes" id="UP000634136"/>
    </source>
</evidence>
<dbReference type="AlphaFoldDB" id="A0A834TT95"/>
<dbReference type="EMBL" id="JAAIUW010000007">
    <property type="protein sequence ID" value="KAF7823544.1"/>
    <property type="molecule type" value="Genomic_DNA"/>
</dbReference>